<dbReference type="EMBL" id="JFBT01000001">
    <property type="protein sequence ID" value="EXG81650.1"/>
    <property type="molecule type" value="Genomic_DNA"/>
</dbReference>
<keyword evidence="3" id="KW-1185">Reference proteome</keyword>
<feature type="domain" description="Carboxymuconolactone decarboxylase-like" evidence="1">
    <location>
        <begin position="54"/>
        <end position="135"/>
    </location>
</feature>
<dbReference type="Gene3D" id="1.20.1290.10">
    <property type="entry name" value="AhpD-like"/>
    <property type="match status" value="1"/>
</dbReference>
<evidence type="ECO:0000313" key="2">
    <source>
        <dbReference type="EMBL" id="EXG81650.1"/>
    </source>
</evidence>
<dbReference type="SUPFAM" id="SSF69118">
    <property type="entry name" value="AhpD-like"/>
    <property type="match status" value="1"/>
</dbReference>
<protein>
    <recommendedName>
        <fullName evidence="1">Carboxymuconolactone decarboxylase-like domain-containing protein</fullName>
    </recommendedName>
</protein>
<dbReference type="Proteomes" id="UP000021053">
    <property type="component" value="Unassembled WGS sequence"/>
</dbReference>
<dbReference type="GO" id="GO:0051920">
    <property type="term" value="F:peroxiredoxin activity"/>
    <property type="evidence" value="ECO:0007669"/>
    <property type="project" value="InterPro"/>
</dbReference>
<dbReference type="PANTHER" id="PTHR34846">
    <property type="entry name" value="4-CARBOXYMUCONOLACTONE DECARBOXYLASE FAMILY PROTEIN (AFU_ORTHOLOGUE AFUA_6G11590)"/>
    <property type="match status" value="1"/>
</dbReference>
<gene>
    <name evidence="2" type="ORF">CryarDRAFT_2768</name>
</gene>
<accession>A0A010YN81</accession>
<dbReference type="Pfam" id="PF02627">
    <property type="entry name" value="CMD"/>
    <property type="match status" value="1"/>
</dbReference>
<dbReference type="PATRIC" id="fig|927661.3.peg.2730"/>
<dbReference type="RefSeq" id="WP_035851056.1">
    <property type="nucleotide sequence ID" value="NZ_KK073874.1"/>
</dbReference>
<evidence type="ECO:0000313" key="3">
    <source>
        <dbReference type="Proteomes" id="UP000021053"/>
    </source>
</evidence>
<evidence type="ECO:0000259" key="1">
    <source>
        <dbReference type="Pfam" id="PF02627"/>
    </source>
</evidence>
<dbReference type="AlphaFoldDB" id="A0A010YN81"/>
<name>A0A010YN81_9ACTN</name>
<dbReference type="HOGENOM" id="CLU_082760_3_2_11"/>
<dbReference type="InterPro" id="IPR003779">
    <property type="entry name" value="CMD-like"/>
</dbReference>
<sequence>MRIDEVDPADLSADQRPLYDLYTTGRRVAPGSPFTLVGPDGRLQGPAAIWITHPTFGTALQQLGSTVRWGSALPARAREIAILLVGHHHRSEFELYAHRLAGAASGLSPDDLTALSEGREPAGATDVESGVFRATTSMLATGTLTDDEFRDATGVLGAPGLLELTTIVGYYNLVALQLAVFDVRPPA</sequence>
<dbReference type="OrthoDB" id="949132at2"/>
<proteinExistence type="predicted"/>
<dbReference type="InterPro" id="IPR029032">
    <property type="entry name" value="AhpD-like"/>
</dbReference>
<organism evidence="2 3">
    <name type="scientific">Cryptosporangium arvum DSM 44712</name>
    <dbReference type="NCBI Taxonomy" id="927661"/>
    <lineage>
        <taxon>Bacteria</taxon>
        <taxon>Bacillati</taxon>
        <taxon>Actinomycetota</taxon>
        <taxon>Actinomycetes</taxon>
        <taxon>Cryptosporangiales</taxon>
        <taxon>Cryptosporangiaceae</taxon>
        <taxon>Cryptosporangium</taxon>
    </lineage>
</organism>
<reference evidence="2 3" key="1">
    <citation type="submission" date="2013-07" db="EMBL/GenBank/DDBJ databases">
        <authorList>
            <consortium name="DOE Joint Genome Institute"/>
            <person name="Eisen J."/>
            <person name="Huntemann M."/>
            <person name="Han J."/>
            <person name="Chen A."/>
            <person name="Kyrpides N."/>
            <person name="Mavromatis K."/>
            <person name="Markowitz V."/>
            <person name="Palaniappan K."/>
            <person name="Ivanova N."/>
            <person name="Schaumberg A."/>
            <person name="Pati A."/>
            <person name="Liolios K."/>
            <person name="Nordberg H.P."/>
            <person name="Cantor M.N."/>
            <person name="Hua S.X."/>
            <person name="Woyke T."/>
        </authorList>
    </citation>
    <scope>NUCLEOTIDE SEQUENCE [LARGE SCALE GENOMIC DNA]</scope>
    <source>
        <strain evidence="2 3">DSM 44712</strain>
    </source>
</reference>
<dbReference type="PANTHER" id="PTHR34846:SF11">
    <property type="entry name" value="4-CARBOXYMUCONOLACTONE DECARBOXYLASE FAMILY PROTEIN (AFU_ORTHOLOGUE AFUA_6G11590)"/>
    <property type="match status" value="1"/>
</dbReference>
<comment type="caution">
    <text evidence="2">The sequence shown here is derived from an EMBL/GenBank/DDBJ whole genome shotgun (WGS) entry which is preliminary data.</text>
</comment>